<dbReference type="RefSeq" id="XP_060387748.1">
    <property type="nucleotide sequence ID" value="XM_060517287.1"/>
</dbReference>
<dbReference type="Proteomes" id="UP001227543">
    <property type="component" value="Unassembled WGS sequence"/>
</dbReference>
<accession>A0ABQ9RRA0</accession>
<evidence type="ECO:0000313" key="2">
    <source>
        <dbReference type="EMBL" id="KAK1510672.1"/>
    </source>
</evidence>
<protein>
    <recommendedName>
        <fullName evidence="4">Secreted protein</fullName>
    </recommendedName>
</protein>
<dbReference type="EMBL" id="MLFU01000003">
    <property type="protein sequence ID" value="KAK1510672.1"/>
    <property type="molecule type" value="Genomic_DNA"/>
</dbReference>
<evidence type="ECO:0000313" key="3">
    <source>
        <dbReference type="Proteomes" id="UP001227543"/>
    </source>
</evidence>
<name>A0ABQ9RRA0_9PEZI</name>
<feature type="signal peptide" evidence="1">
    <location>
        <begin position="1"/>
        <end position="27"/>
    </location>
</feature>
<evidence type="ECO:0008006" key="4">
    <source>
        <dbReference type="Google" id="ProtNLM"/>
    </source>
</evidence>
<reference evidence="2 3" key="1">
    <citation type="submission" date="2016-10" db="EMBL/GenBank/DDBJ databases">
        <title>The genome sequence of Colletotrichum fioriniae PJ7.</title>
        <authorList>
            <person name="Baroncelli R."/>
        </authorList>
    </citation>
    <scope>NUCLEOTIDE SEQUENCE [LARGE SCALE GENOMIC DNA]</scope>
    <source>
        <strain evidence="2 3">Tom-12</strain>
    </source>
</reference>
<dbReference type="GeneID" id="85401525"/>
<keyword evidence="3" id="KW-1185">Reference proteome</keyword>
<proteinExistence type="predicted"/>
<evidence type="ECO:0000256" key="1">
    <source>
        <dbReference type="SAM" id="SignalP"/>
    </source>
</evidence>
<keyword evidence="1" id="KW-0732">Signal</keyword>
<organism evidence="2 3">
    <name type="scientific">Colletotrichum tamarilloi</name>
    <dbReference type="NCBI Taxonomy" id="1209934"/>
    <lineage>
        <taxon>Eukaryota</taxon>
        <taxon>Fungi</taxon>
        <taxon>Dikarya</taxon>
        <taxon>Ascomycota</taxon>
        <taxon>Pezizomycotina</taxon>
        <taxon>Sordariomycetes</taxon>
        <taxon>Hypocreomycetidae</taxon>
        <taxon>Glomerellales</taxon>
        <taxon>Glomerellaceae</taxon>
        <taxon>Colletotrichum</taxon>
        <taxon>Colletotrichum acutatum species complex</taxon>
    </lineage>
</organism>
<feature type="chain" id="PRO_5045317918" description="Secreted protein" evidence="1">
    <location>
        <begin position="28"/>
        <end position="255"/>
    </location>
</feature>
<gene>
    <name evidence="2" type="ORF">CTAM01_01245</name>
</gene>
<comment type="caution">
    <text evidence="2">The sequence shown here is derived from an EMBL/GenBank/DDBJ whole genome shotgun (WGS) entry which is preliminary data.</text>
</comment>
<sequence>MSLFQHRQLAPTAFSFIQLCLLLCASSLPPNIFGRGMELKTQVRGVLFPWLFLSRPFLCVCLSLASSCWRSAFSLSRTRIRSIGCRCQSYCRINKFSPFFLTQAGLTTVSMTHRFGFSLVGGCLPWSLGEHWDQSLIFPPAMVSRYVQPWHRNVHIITLEHFQPLLAPFRSQLPSFRLDMQVEVSWSRSQDNTTQEMLRKKKCPYKTTLDRQRTQPACLPRPLRIEETGKRSEGSLQQAMLLYTTHSCARFPHVA</sequence>